<gene>
    <name evidence="4" type="primary">LOC108667086</name>
</gene>
<feature type="region of interest" description="Disordered" evidence="1">
    <location>
        <begin position="130"/>
        <end position="153"/>
    </location>
</feature>
<proteinExistence type="predicted"/>
<evidence type="ECO:0000313" key="3">
    <source>
        <dbReference type="Proteomes" id="UP000694843"/>
    </source>
</evidence>
<evidence type="ECO:0000256" key="2">
    <source>
        <dbReference type="SAM" id="SignalP"/>
    </source>
</evidence>
<feature type="chain" id="PRO_5034827250" evidence="2">
    <location>
        <begin position="21"/>
        <end position="230"/>
    </location>
</feature>
<dbReference type="AlphaFoldDB" id="A0A8B7N8F1"/>
<name>A0A8B7N8F1_HYAAZ</name>
<sequence>MIYKLALVLALAALLEGTAADVKMANRSDRDNVGPGNQRGTFGWFGCPSESVDETVPTNFTDLEKLFPQLFPARMYLKWGPDYERHMSCLIVDKFGWPPASGGGRSNASPQQRNIFTDILAFFGLVSSSDPNATTTEPPPTTTTVPTTTVPVPPGAPSPGLLAILQFLLGLFGGGSSEGVPPPVYPHNCTIEYFMDGKPTLAKTNITIIDKAPFSIRFTGLPYGSELKIS</sequence>
<accession>A0A8B7N8F1</accession>
<evidence type="ECO:0000256" key="1">
    <source>
        <dbReference type="SAM" id="MobiDB-lite"/>
    </source>
</evidence>
<evidence type="ECO:0000313" key="4">
    <source>
        <dbReference type="RefSeq" id="XP_018009564.1"/>
    </source>
</evidence>
<dbReference type="GeneID" id="108667086"/>
<dbReference type="Proteomes" id="UP000694843">
    <property type="component" value="Unplaced"/>
</dbReference>
<dbReference type="KEGG" id="hazt:108667086"/>
<keyword evidence="2" id="KW-0732">Signal</keyword>
<organism evidence="3 4">
    <name type="scientific">Hyalella azteca</name>
    <name type="common">Amphipod</name>
    <dbReference type="NCBI Taxonomy" id="294128"/>
    <lineage>
        <taxon>Eukaryota</taxon>
        <taxon>Metazoa</taxon>
        <taxon>Ecdysozoa</taxon>
        <taxon>Arthropoda</taxon>
        <taxon>Crustacea</taxon>
        <taxon>Multicrustacea</taxon>
        <taxon>Malacostraca</taxon>
        <taxon>Eumalacostraca</taxon>
        <taxon>Peracarida</taxon>
        <taxon>Amphipoda</taxon>
        <taxon>Senticaudata</taxon>
        <taxon>Talitrida</taxon>
        <taxon>Talitroidea</taxon>
        <taxon>Hyalellidae</taxon>
        <taxon>Hyalella</taxon>
    </lineage>
</organism>
<keyword evidence="3" id="KW-1185">Reference proteome</keyword>
<dbReference type="RefSeq" id="XP_018009564.1">
    <property type="nucleotide sequence ID" value="XM_018154075.2"/>
</dbReference>
<feature type="signal peptide" evidence="2">
    <location>
        <begin position="1"/>
        <end position="20"/>
    </location>
</feature>
<protein>
    <submittedName>
        <fullName evidence="4">Uncharacterized protein LOC108667086</fullName>
    </submittedName>
</protein>
<reference evidence="4" key="1">
    <citation type="submission" date="2025-08" db="UniProtKB">
        <authorList>
            <consortium name="RefSeq"/>
        </authorList>
    </citation>
    <scope>IDENTIFICATION</scope>
    <source>
        <tissue evidence="4">Whole organism</tissue>
    </source>
</reference>